<keyword evidence="12" id="KW-1185">Reference proteome</keyword>
<dbReference type="EMBL" id="CP029832">
    <property type="protein sequence ID" value="AWU96883.1"/>
    <property type="molecule type" value="Genomic_DNA"/>
</dbReference>
<evidence type="ECO:0000256" key="9">
    <source>
        <dbReference type="SAM" id="MobiDB-lite"/>
    </source>
</evidence>
<evidence type="ECO:0000313" key="11">
    <source>
        <dbReference type="EMBL" id="AWU96883.1"/>
    </source>
</evidence>
<protein>
    <recommendedName>
        <fullName evidence="4">Parvulin-like PPIase</fullName>
        <ecNumber evidence="3">5.2.1.8</ecNumber>
    </recommendedName>
    <alternativeName>
        <fullName evidence="6">Peptidyl-prolyl cis-trans isomerase plp</fullName>
    </alternativeName>
    <alternativeName>
        <fullName evidence="7">Rotamase plp</fullName>
    </alternativeName>
</protein>
<dbReference type="InterPro" id="IPR027304">
    <property type="entry name" value="Trigger_fact/SurA_dom_sf"/>
</dbReference>
<dbReference type="AlphaFoldDB" id="A0A2U9SDF7"/>
<keyword evidence="5 8" id="KW-0697">Rotamase</keyword>
<reference evidence="11 12" key="1">
    <citation type="submission" date="2018-06" db="EMBL/GenBank/DDBJ databases">
        <title>Complete genome sequencing of Azospirillum sp. M2T2B2.</title>
        <authorList>
            <person name="Heo J."/>
            <person name="Kim S.-J."/>
            <person name="Kwon S.-W."/>
            <person name="Anandham R."/>
        </authorList>
    </citation>
    <scope>NUCLEOTIDE SEQUENCE [LARGE SCALE GENOMIC DNA]</scope>
    <source>
        <strain evidence="11 12">M2T2B2</strain>
        <plasmid evidence="11 12">unnamed2</plasmid>
    </source>
</reference>
<evidence type="ECO:0000256" key="3">
    <source>
        <dbReference type="ARBA" id="ARBA00013194"/>
    </source>
</evidence>
<feature type="region of interest" description="Disordered" evidence="9">
    <location>
        <begin position="1"/>
        <end position="36"/>
    </location>
</feature>
<dbReference type="InterPro" id="IPR046357">
    <property type="entry name" value="PPIase_dom_sf"/>
</dbReference>
<evidence type="ECO:0000256" key="7">
    <source>
        <dbReference type="ARBA" id="ARBA00031484"/>
    </source>
</evidence>
<name>A0A2U9SDF7_9PROT</name>
<dbReference type="InterPro" id="IPR000297">
    <property type="entry name" value="PPIase_PpiC"/>
</dbReference>
<dbReference type="PANTHER" id="PTHR47245">
    <property type="entry name" value="PEPTIDYLPROLYL ISOMERASE"/>
    <property type="match status" value="1"/>
</dbReference>
<gene>
    <name evidence="11" type="ORF">DM194_21695</name>
</gene>
<dbReference type="OrthoDB" id="196786at2"/>
<dbReference type="Pfam" id="PF00639">
    <property type="entry name" value="Rotamase"/>
    <property type="match status" value="1"/>
</dbReference>
<keyword evidence="8" id="KW-0413">Isomerase</keyword>
<dbReference type="EC" id="5.2.1.8" evidence="3"/>
<feature type="region of interest" description="Disordered" evidence="9">
    <location>
        <begin position="339"/>
        <end position="381"/>
    </location>
</feature>
<evidence type="ECO:0000256" key="1">
    <source>
        <dbReference type="ARBA" id="ARBA00000971"/>
    </source>
</evidence>
<evidence type="ECO:0000313" key="12">
    <source>
        <dbReference type="Proteomes" id="UP000249605"/>
    </source>
</evidence>
<dbReference type="InterPro" id="IPR050245">
    <property type="entry name" value="PrsA_foldase"/>
</dbReference>
<dbReference type="SUPFAM" id="SSF54534">
    <property type="entry name" value="FKBP-like"/>
    <property type="match status" value="1"/>
</dbReference>
<geneLocation type="plasmid" evidence="11 12">
    <name>unnamed2</name>
</geneLocation>
<proteinExistence type="inferred from homology"/>
<dbReference type="PANTHER" id="PTHR47245:SF2">
    <property type="entry name" value="PEPTIDYL-PROLYL CIS-TRANS ISOMERASE HP_0175-RELATED"/>
    <property type="match status" value="1"/>
</dbReference>
<evidence type="ECO:0000259" key="10">
    <source>
        <dbReference type="PROSITE" id="PS50198"/>
    </source>
</evidence>
<evidence type="ECO:0000256" key="6">
    <source>
        <dbReference type="ARBA" id="ARBA00030642"/>
    </source>
</evidence>
<comment type="similarity">
    <text evidence="2">Belongs to the PpiC/parvulin rotamase family.</text>
</comment>
<keyword evidence="11" id="KW-0614">Plasmid</keyword>
<dbReference type="Gene3D" id="3.10.50.40">
    <property type="match status" value="1"/>
</dbReference>
<feature type="domain" description="PpiC" evidence="10">
    <location>
        <begin position="185"/>
        <end position="287"/>
    </location>
</feature>
<sequence>MVPEHHDVPAGLGGAGSGRSLDLQAAPRRRHDTVPARAVHPHGACLVGAHLVHRPPGLADRAPQREHRQGGRLIVQGGEPQSGRPAIAVNGVVIHEDLISLEVQLQDAPAPTAAWENAVRALIIRQLLLSEAEARSIGGDDPEPGEDADEAAIRRLLDEALNIPEPTEDELRRWYGRNGERLRAPDVWRVQHLLLAADPHDERQRQEARGRAQALLGDVLADPDSLTGLAQRFSDCPSKTQGGDLGWIKRGSTVPEFEASLAALRPGEVFPEVVESRYGMHILRVLAGKTGEVPPFDAVKARIAEFLQEASWRQGVQGYIASLAASARIDGFDLFEGENAPPRPSAWPAGSSCTGGLPSSGPQPGRKPAAGGGCGGKGCGG</sequence>
<comment type="catalytic activity">
    <reaction evidence="1">
        <text>[protein]-peptidylproline (omega=180) = [protein]-peptidylproline (omega=0)</text>
        <dbReference type="Rhea" id="RHEA:16237"/>
        <dbReference type="Rhea" id="RHEA-COMP:10747"/>
        <dbReference type="Rhea" id="RHEA-COMP:10748"/>
        <dbReference type="ChEBI" id="CHEBI:83833"/>
        <dbReference type="ChEBI" id="CHEBI:83834"/>
        <dbReference type="EC" id="5.2.1.8"/>
    </reaction>
</comment>
<organism evidence="11 12">
    <name type="scientific">Azospirillum ramasamyi</name>
    <dbReference type="NCBI Taxonomy" id="682998"/>
    <lineage>
        <taxon>Bacteria</taxon>
        <taxon>Pseudomonadati</taxon>
        <taxon>Pseudomonadota</taxon>
        <taxon>Alphaproteobacteria</taxon>
        <taxon>Rhodospirillales</taxon>
        <taxon>Azospirillaceae</taxon>
        <taxon>Azospirillum</taxon>
    </lineage>
</organism>
<accession>A0A2U9SDF7</accession>
<evidence type="ECO:0000256" key="5">
    <source>
        <dbReference type="ARBA" id="ARBA00023110"/>
    </source>
</evidence>
<evidence type="ECO:0000256" key="8">
    <source>
        <dbReference type="PROSITE-ProRule" id="PRU00278"/>
    </source>
</evidence>
<dbReference type="PROSITE" id="PS50198">
    <property type="entry name" value="PPIC_PPIASE_2"/>
    <property type="match status" value="1"/>
</dbReference>
<dbReference type="KEGG" id="azm:DM194_21695"/>
<dbReference type="SUPFAM" id="SSF109998">
    <property type="entry name" value="Triger factor/SurA peptide-binding domain-like"/>
    <property type="match status" value="1"/>
</dbReference>
<evidence type="ECO:0000256" key="2">
    <source>
        <dbReference type="ARBA" id="ARBA00007656"/>
    </source>
</evidence>
<feature type="compositionally biased region" description="Gly residues" evidence="9">
    <location>
        <begin position="370"/>
        <end position="381"/>
    </location>
</feature>
<evidence type="ECO:0000256" key="4">
    <source>
        <dbReference type="ARBA" id="ARBA00018370"/>
    </source>
</evidence>
<dbReference type="GO" id="GO:0003755">
    <property type="term" value="F:peptidyl-prolyl cis-trans isomerase activity"/>
    <property type="evidence" value="ECO:0007669"/>
    <property type="project" value="UniProtKB-KW"/>
</dbReference>
<dbReference type="Proteomes" id="UP000249605">
    <property type="component" value="Plasmid unnamed2"/>
</dbReference>